<feature type="compositionally biased region" description="Basic and acidic residues" evidence="1">
    <location>
        <begin position="52"/>
        <end position="65"/>
    </location>
</feature>
<sequence>MSPATEHHAPPTGPSLYEQVCRLLDAEPDGRLPDRAYVLPRPPGTSGSPGDPPRRTHEERGERARQTLSALVAVENPPSRVDEAERRLQGQQLRPFHLFRAVQTLDGPDTARAAALGRQLVRRGRTSVGVTAGIALLERFGGTGDIPLLSTVGLVRDLTSSAVRALDNLDEGAAARLWLPLRLRGDLRALYAEPPPVEADFEAVRRWFGDLPAGRPPIGPTAARRLAEAVDLPGLREAAPEDTRAAARAAQMLATITDRHGGDTEIRACSGAVRVYEALLGRVPALLRADPGAAPTLVALAVELRTGASVLLDWPAGRREELLERLAGQLRSALVSDTGGTSPPHRAWARRTLGRPLGPVPDDIPLHVETAVPDPARPGAVETRIMLYGRPVVAELFGPGPAGDPSHLLDGGGLRATEEPREVRLAEAYCTEGCCGALYVTIRREGVEVVWDGWRGAERGATPPAYRFDASAYDAEIARAEEDRSWQWPAWRTARLIADGLRREAVRRALERWELCRPRAYTLEDRPDVVVVRFTHQPEAGGPWLHFALHVPDDGRPPEEAAETVLRGIGERDPKETATVCGGSPAYARALGHAWPERPSP</sequence>
<evidence type="ECO:0000256" key="1">
    <source>
        <dbReference type="SAM" id="MobiDB-lite"/>
    </source>
</evidence>
<dbReference type="RefSeq" id="WP_345614190.1">
    <property type="nucleotide sequence ID" value="NZ_BAABJV010000007.1"/>
</dbReference>
<comment type="caution">
    <text evidence="2">The sequence shown here is derived from an EMBL/GenBank/DDBJ whole genome shotgun (WGS) entry which is preliminary data.</text>
</comment>
<dbReference type="Proteomes" id="UP001501147">
    <property type="component" value="Unassembled WGS sequence"/>
</dbReference>
<name>A0ABP9AGT1_9ACTN</name>
<dbReference type="EMBL" id="BAABJV010000007">
    <property type="protein sequence ID" value="GAA4780869.1"/>
    <property type="molecule type" value="Genomic_DNA"/>
</dbReference>
<organism evidence="2 3">
    <name type="scientific">Streptomyces sanyensis</name>
    <dbReference type="NCBI Taxonomy" id="568869"/>
    <lineage>
        <taxon>Bacteria</taxon>
        <taxon>Bacillati</taxon>
        <taxon>Actinomycetota</taxon>
        <taxon>Actinomycetes</taxon>
        <taxon>Kitasatosporales</taxon>
        <taxon>Streptomycetaceae</taxon>
        <taxon>Streptomyces</taxon>
    </lineage>
</organism>
<accession>A0ABP9AGT1</accession>
<keyword evidence="3" id="KW-1185">Reference proteome</keyword>
<protein>
    <submittedName>
        <fullName evidence="2">Uncharacterized protein</fullName>
    </submittedName>
</protein>
<evidence type="ECO:0000313" key="3">
    <source>
        <dbReference type="Proteomes" id="UP001501147"/>
    </source>
</evidence>
<evidence type="ECO:0000313" key="2">
    <source>
        <dbReference type="EMBL" id="GAA4780869.1"/>
    </source>
</evidence>
<proteinExistence type="predicted"/>
<gene>
    <name evidence="2" type="ORF">GCM10023329_32910</name>
</gene>
<reference evidence="3" key="1">
    <citation type="journal article" date="2019" name="Int. J. Syst. Evol. Microbiol.">
        <title>The Global Catalogue of Microorganisms (GCM) 10K type strain sequencing project: providing services to taxonomists for standard genome sequencing and annotation.</title>
        <authorList>
            <consortium name="The Broad Institute Genomics Platform"/>
            <consortium name="The Broad Institute Genome Sequencing Center for Infectious Disease"/>
            <person name="Wu L."/>
            <person name="Ma J."/>
        </authorList>
    </citation>
    <scope>NUCLEOTIDE SEQUENCE [LARGE SCALE GENOMIC DNA]</scope>
    <source>
        <strain evidence="3">JCM 18324</strain>
    </source>
</reference>
<feature type="region of interest" description="Disordered" evidence="1">
    <location>
        <begin position="28"/>
        <end position="65"/>
    </location>
</feature>